<feature type="compositionally biased region" description="Basic residues" evidence="7">
    <location>
        <begin position="439"/>
        <end position="449"/>
    </location>
</feature>
<dbReference type="EMBL" id="SACT01000013">
    <property type="protein sequence ID" value="RVT47710.1"/>
    <property type="molecule type" value="Genomic_DNA"/>
</dbReference>
<dbReference type="PANTHER" id="PTHR30008">
    <property type="entry name" value="EXODEOXYRIBONUCLEASE 7 LARGE SUBUNIT"/>
    <property type="match status" value="1"/>
</dbReference>
<dbReference type="Proteomes" id="UP000288178">
    <property type="component" value="Unassembled WGS sequence"/>
</dbReference>
<keyword evidence="2 5" id="KW-0540">Nuclease</keyword>
<dbReference type="InterPro" id="IPR025824">
    <property type="entry name" value="OB-fold_nuc-bd_dom"/>
</dbReference>
<dbReference type="GO" id="GO:0008855">
    <property type="term" value="F:exodeoxyribonuclease VII activity"/>
    <property type="evidence" value="ECO:0007669"/>
    <property type="project" value="UniProtKB-UniRule"/>
</dbReference>
<keyword evidence="11" id="KW-1185">Reference proteome</keyword>
<evidence type="ECO:0000313" key="10">
    <source>
        <dbReference type="EMBL" id="RVT47710.1"/>
    </source>
</evidence>
<gene>
    <name evidence="5 10" type="primary">xseA</name>
    <name evidence="10" type="ORF">ENE75_23705</name>
</gene>
<dbReference type="OrthoDB" id="9802795at2"/>
<dbReference type="GO" id="GO:0006308">
    <property type="term" value="P:DNA catabolic process"/>
    <property type="evidence" value="ECO:0007669"/>
    <property type="project" value="UniProtKB-UniRule"/>
</dbReference>
<dbReference type="GO" id="GO:0009318">
    <property type="term" value="C:exodeoxyribonuclease VII complex"/>
    <property type="evidence" value="ECO:0007669"/>
    <property type="project" value="UniProtKB-UniRule"/>
</dbReference>
<keyword evidence="4 5" id="KW-0269">Exonuclease</keyword>
<dbReference type="HAMAP" id="MF_00378">
    <property type="entry name" value="Exonuc_7_L"/>
    <property type="match status" value="1"/>
</dbReference>
<dbReference type="EC" id="3.1.11.6" evidence="5"/>
<feature type="region of interest" description="Disordered" evidence="7">
    <location>
        <begin position="425"/>
        <end position="449"/>
    </location>
</feature>
<feature type="domain" description="Exonuclease VII large subunit C-terminal" evidence="8">
    <location>
        <begin position="133"/>
        <end position="421"/>
    </location>
</feature>
<dbReference type="PANTHER" id="PTHR30008:SF0">
    <property type="entry name" value="EXODEOXYRIBONUCLEASE 7 LARGE SUBUNIT"/>
    <property type="match status" value="1"/>
</dbReference>
<sequence>MIPTVSNPSQRILWDVSALLLAVGDALSARFGAVSVRGELSGFTRAASGHCYFTLKDADGAAATLRCAMFRRAASMLAFVPADGQRVELRGRLAVYEPRGELQFVVEAMQRAGVGSLYEQFLRLRDQLQAAGLFDPARKRPIAAHPRAVGIVTSLQAAALHDVLTALARRAPHVPVVVYPAPVQGADAPAALVRALAAAAARREVDTLLLVRGGGSLEDLWAFNDEALVRAVAASPIPVVCGVGHETDVTLCDLAADLRAPTPTAAAEMACTARQVLLDALQAQAEAMRHRVARRLQTQAQRLDLTALRLARPGRAVARQRQRVDTLAHALESAFARRVDHAAAALPRRADRLQHAARSALHDAHQRLDTLAQRLQALDPRAVLSRGYAWVEAGDGRPVTQVAQLDPGQTVQGVWADGRAALQVTTVTPGPGTSPAPAPRRRTGSRGSA</sequence>
<evidence type="ECO:0000259" key="8">
    <source>
        <dbReference type="Pfam" id="PF02601"/>
    </source>
</evidence>
<evidence type="ECO:0000256" key="1">
    <source>
        <dbReference type="ARBA" id="ARBA00022490"/>
    </source>
</evidence>
<name>A0A3S2TIR9_9BURK</name>
<dbReference type="RefSeq" id="WP_128201376.1">
    <property type="nucleotide sequence ID" value="NZ_SACT01000013.1"/>
</dbReference>
<dbReference type="InterPro" id="IPR003753">
    <property type="entry name" value="Exonuc_VII_L"/>
</dbReference>
<dbReference type="Pfam" id="PF02601">
    <property type="entry name" value="Exonuc_VII_L"/>
    <property type="match status" value="1"/>
</dbReference>
<accession>A0A3S2TIR9</accession>
<evidence type="ECO:0000256" key="3">
    <source>
        <dbReference type="ARBA" id="ARBA00022801"/>
    </source>
</evidence>
<comment type="subunit">
    <text evidence="5">Heterooligomer composed of large and small subunits.</text>
</comment>
<evidence type="ECO:0000256" key="6">
    <source>
        <dbReference type="RuleBase" id="RU004355"/>
    </source>
</evidence>
<protein>
    <recommendedName>
        <fullName evidence="5">Exodeoxyribonuclease 7 large subunit</fullName>
        <ecNumber evidence="5">3.1.11.6</ecNumber>
    </recommendedName>
    <alternativeName>
        <fullName evidence="5">Exodeoxyribonuclease VII large subunit</fullName>
        <shortName evidence="5">Exonuclease VII large subunit</shortName>
    </alternativeName>
</protein>
<feature type="domain" description="OB-fold nucleic acid binding" evidence="9">
    <location>
        <begin position="15"/>
        <end position="110"/>
    </location>
</feature>
<reference evidence="10 11" key="1">
    <citation type="submission" date="2019-01" db="EMBL/GenBank/DDBJ databases">
        <authorList>
            <person name="Chen W.-M."/>
        </authorList>
    </citation>
    <scope>NUCLEOTIDE SEQUENCE [LARGE SCALE GENOMIC DNA]</scope>
    <source>
        <strain evidence="10 11">ICH-3</strain>
    </source>
</reference>
<dbReference type="CDD" id="cd04489">
    <property type="entry name" value="ExoVII_LU_OBF"/>
    <property type="match status" value="1"/>
</dbReference>
<comment type="caution">
    <text evidence="10">The sequence shown here is derived from an EMBL/GenBank/DDBJ whole genome shotgun (WGS) entry which is preliminary data.</text>
</comment>
<keyword evidence="3 5" id="KW-0378">Hydrolase</keyword>
<evidence type="ECO:0000256" key="7">
    <source>
        <dbReference type="SAM" id="MobiDB-lite"/>
    </source>
</evidence>
<evidence type="ECO:0000256" key="5">
    <source>
        <dbReference type="HAMAP-Rule" id="MF_00378"/>
    </source>
</evidence>
<evidence type="ECO:0000259" key="9">
    <source>
        <dbReference type="Pfam" id="PF13742"/>
    </source>
</evidence>
<comment type="subcellular location">
    <subcellularLocation>
        <location evidence="5 6">Cytoplasm</location>
    </subcellularLocation>
</comment>
<dbReference type="AlphaFoldDB" id="A0A3S2TIR9"/>
<organism evidence="10 11">
    <name type="scientific">Rubrivivax albus</name>
    <dbReference type="NCBI Taxonomy" id="2499835"/>
    <lineage>
        <taxon>Bacteria</taxon>
        <taxon>Pseudomonadati</taxon>
        <taxon>Pseudomonadota</taxon>
        <taxon>Betaproteobacteria</taxon>
        <taxon>Burkholderiales</taxon>
        <taxon>Sphaerotilaceae</taxon>
        <taxon>Rubrivivax</taxon>
    </lineage>
</organism>
<dbReference type="NCBIfam" id="TIGR00237">
    <property type="entry name" value="xseA"/>
    <property type="match status" value="1"/>
</dbReference>
<dbReference type="InterPro" id="IPR020579">
    <property type="entry name" value="Exonuc_VII_lsu_C"/>
</dbReference>
<comment type="catalytic activity">
    <reaction evidence="5 6">
        <text>Exonucleolytic cleavage in either 5'- to 3'- or 3'- to 5'-direction to yield nucleoside 5'-phosphates.</text>
        <dbReference type="EC" id="3.1.11.6"/>
    </reaction>
</comment>
<evidence type="ECO:0000256" key="2">
    <source>
        <dbReference type="ARBA" id="ARBA00022722"/>
    </source>
</evidence>
<evidence type="ECO:0000313" key="11">
    <source>
        <dbReference type="Proteomes" id="UP000288178"/>
    </source>
</evidence>
<comment type="similarity">
    <text evidence="5 6">Belongs to the XseA family.</text>
</comment>
<dbReference type="Pfam" id="PF13742">
    <property type="entry name" value="tRNA_anti_2"/>
    <property type="match status" value="1"/>
</dbReference>
<comment type="function">
    <text evidence="5">Bidirectionally degrades single-stranded DNA into large acid-insoluble oligonucleotides, which are then degraded further into small acid-soluble oligonucleotides.</text>
</comment>
<keyword evidence="1 5" id="KW-0963">Cytoplasm</keyword>
<dbReference type="GO" id="GO:0005737">
    <property type="term" value="C:cytoplasm"/>
    <property type="evidence" value="ECO:0007669"/>
    <property type="project" value="UniProtKB-SubCell"/>
</dbReference>
<proteinExistence type="inferred from homology"/>
<dbReference type="GO" id="GO:0003676">
    <property type="term" value="F:nucleic acid binding"/>
    <property type="evidence" value="ECO:0007669"/>
    <property type="project" value="InterPro"/>
</dbReference>
<evidence type="ECO:0000256" key="4">
    <source>
        <dbReference type="ARBA" id="ARBA00022839"/>
    </source>
</evidence>